<sequence length="74" mass="8184">MRHVARAAVAARHRTASAVHSTLDTYVRVPTVVNDSRHWTSGTDLEARLDCEMERELPDVIGTMPNKVKSDIAA</sequence>
<reference evidence="1 2" key="1">
    <citation type="journal article" date="2019" name="Commun. Biol.">
        <title>The bagworm genome reveals a unique fibroin gene that provides high tensile strength.</title>
        <authorList>
            <person name="Kono N."/>
            <person name="Nakamura H."/>
            <person name="Ohtoshi R."/>
            <person name="Tomita M."/>
            <person name="Numata K."/>
            <person name="Arakawa K."/>
        </authorList>
    </citation>
    <scope>NUCLEOTIDE SEQUENCE [LARGE SCALE GENOMIC DNA]</scope>
</reference>
<dbReference type="AlphaFoldDB" id="A0A4C1V2T3"/>
<proteinExistence type="predicted"/>
<dbReference type="Proteomes" id="UP000299102">
    <property type="component" value="Unassembled WGS sequence"/>
</dbReference>
<evidence type="ECO:0000313" key="2">
    <source>
        <dbReference type="Proteomes" id="UP000299102"/>
    </source>
</evidence>
<gene>
    <name evidence="1" type="ORF">EVAR_19702_1</name>
</gene>
<keyword evidence="2" id="KW-1185">Reference proteome</keyword>
<dbReference type="EMBL" id="BGZK01000265">
    <property type="protein sequence ID" value="GBP32850.1"/>
    <property type="molecule type" value="Genomic_DNA"/>
</dbReference>
<accession>A0A4C1V2T3</accession>
<name>A0A4C1V2T3_EUMVA</name>
<comment type="caution">
    <text evidence="1">The sequence shown here is derived from an EMBL/GenBank/DDBJ whole genome shotgun (WGS) entry which is preliminary data.</text>
</comment>
<organism evidence="1 2">
    <name type="scientific">Eumeta variegata</name>
    <name type="common">Bagworm moth</name>
    <name type="synonym">Eumeta japonica</name>
    <dbReference type="NCBI Taxonomy" id="151549"/>
    <lineage>
        <taxon>Eukaryota</taxon>
        <taxon>Metazoa</taxon>
        <taxon>Ecdysozoa</taxon>
        <taxon>Arthropoda</taxon>
        <taxon>Hexapoda</taxon>
        <taxon>Insecta</taxon>
        <taxon>Pterygota</taxon>
        <taxon>Neoptera</taxon>
        <taxon>Endopterygota</taxon>
        <taxon>Lepidoptera</taxon>
        <taxon>Glossata</taxon>
        <taxon>Ditrysia</taxon>
        <taxon>Tineoidea</taxon>
        <taxon>Psychidae</taxon>
        <taxon>Oiketicinae</taxon>
        <taxon>Eumeta</taxon>
    </lineage>
</organism>
<protein>
    <submittedName>
        <fullName evidence="1">Uncharacterized protein</fullName>
    </submittedName>
</protein>
<evidence type="ECO:0000313" key="1">
    <source>
        <dbReference type="EMBL" id="GBP32850.1"/>
    </source>
</evidence>